<comment type="caution">
    <text evidence="5">The sequence shown here is derived from an EMBL/GenBank/DDBJ whole genome shotgun (WGS) entry which is preliminary data.</text>
</comment>
<keyword evidence="3" id="KW-0687">Ribonucleoprotein</keyword>
<dbReference type="HAMAP" id="MF_00291_B">
    <property type="entry name" value="Ribosomal_uS2_B"/>
    <property type="match status" value="1"/>
</dbReference>
<evidence type="ECO:0000256" key="2">
    <source>
        <dbReference type="ARBA" id="ARBA00022980"/>
    </source>
</evidence>
<dbReference type="Proteomes" id="UP000318571">
    <property type="component" value="Chromosome 11"/>
</dbReference>
<organism evidence="5 6">
    <name type="scientific">Tigriopus californicus</name>
    <name type="common">Marine copepod</name>
    <dbReference type="NCBI Taxonomy" id="6832"/>
    <lineage>
        <taxon>Eukaryota</taxon>
        <taxon>Metazoa</taxon>
        <taxon>Ecdysozoa</taxon>
        <taxon>Arthropoda</taxon>
        <taxon>Crustacea</taxon>
        <taxon>Multicrustacea</taxon>
        <taxon>Hexanauplia</taxon>
        <taxon>Copepoda</taxon>
        <taxon>Harpacticoida</taxon>
        <taxon>Harpacticidae</taxon>
        <taxon>Tigriopus</taxon>
    </lineage>
</organism>
<dbReference type="InterPro" id="IPR001865">
    <property type="entry name" value="Ribosomal_uS2"/>
</dbReference>
<dbReference type="AlphaFoldDB" id="A0A553PLW4"/>
<dbReference type="PANTHER" id="PTHR12534:SF0">
    <property type="entry name" value="SMALL RIBOSOMAL SUBUNIT PROTEIN US2M"/>
    <property type="match status" value="1"/>
</dbReference>
<dbReference type="OrthoDB" id="2320368at2759"/>
<protein>
    <recommendedName>
        <fullName evidence="7">Ribosomal protein S2</fullName>
    </recommendedName>
</protein>
<sequence length="322" mass="34574">MSGRLLTRCGIHRIPLTPSSLLPPSSRAIPGGMGAVGAVSQRYVGSSMTRVPCGRTLNRHWPGGSPGAELLSTTLAHPSEPHPDETAGASGASGASAASLAASSLSSDAGCVQRHRSPSPSDGLDFFGVGELFTLRDLFQSRVHLGHVHRALNPSMAPFVYGHRFDTSIIDLNQTRHLLHRALNFLAHMSARGGIVLFVGRQPHLTHMIEKTAIEAGEYAHCRQWSTHLFCSPHNTFDGEVRLPDVVIVVHSKDGVKYTDHGAITHSAKVGIPTIGIVDTDCNPNIITYPIPGNDDSPSAVQLYLRLFKEAILLGKAYRQKA</sequence>
<evidence type="ECO:0008006" key="7">
    <source>
        <dbReference type="Google" id="ProtNLM"/>
    </source>
</evidence>
<keyword evidence="2" id="KW-0689">Ribosomal protein</keyword>
<evidence type="ECO:0000256" key="3">
    <source>
        <dbReference type="ARBA" id="ARBA00023274"/>
    </source>
</evidence>
<dbReference type="InterPro" id="IPR005706">
    <property type="entry name" value="Ribosomal_uS2_bac/mit/plastid"/>
</dbReference>
<evidence type="ECO:0000313" key="6">
    <source>
        <dbReference type="Proteomes" id="UP000318571"/>
    </source>
</evidence>
<dbReference type="CDD" id="cd01425">
    <property type="entry name" value="RPS2"/>
    <property type="match status" value="1"/>
</dbReference>
<dbReference type="GO" id="GO:0005763">
    <property type="term" value="C:mitochondrial small ribosomal subunit"/>
    <property type="evidence" value="ECO:0007669"/>
    <property type="project" value="TreeGrafter"/>
</dbReference>
<dbReference type="GO" id="GO:0003735">
    <property type="term" value="F:structural constituent of ribosome"/>
    <property type="evidence" value="ECO:0007669"/>
    <property type="project" value="InterPro"/>
</dbReference>
<dbReference type="GO" id="GO:0006412">
    <property type="term" value="P:translation"/>
    <property type="evidence" value="ECO:0007669"/>
    <property type="project" value="InterPro"/>
</dbReference>
<gene>
    <name evidence="5" type="ORF">TCAL_11595</name>
</gene>
<evidence type="ECO:0000256" key="4">
    <source>
        <dbReference type="SAM" id="MobiDB-lite"/>
    </source>
</evidence>
<dbReference type="PANTHER" id="PTHR12534">
    <property type="entry name" value="30S RIBOSOMAL PROTEIN S2 PROKARYOTIC AND ORGANELLAR"/>
    <property type="match status" value="1"/>
</dbReference>
<evidence type="ECO:0000256" key="1">
    <source>
        <dbReference type="ARBA" id="ARBA00006242"/>
    </source>
</evidence>
<proteinExistence type="inferred from homology"/>
<feature type="region of interest" description="Disordered" evidence="4">
    <location>
        <begin position="57"/>
        <end position="93"/>
    </location>
</feature>
<dbReference type="EMBL" id="VCGU01000003">
    <property type="protein sequence ID" value="TRY78672.1"/>
    <property type="molecule type" value="Genomic_DNA"/>
</dbReference>
<dbReference type="PRINTS" id="PR00395">
    <property type="entry name" value="RIBOSOMALS2"/>
</dbReference>
<dbReference type="InterPro" id="IPR018130">
    <property type="entry name" value="Ribosomal_uS2_CS"/>
</dbReference>
<name>A0A553PLW4_TIGCA</name>
<dbReference type="STRING" id="6832.A0A553PLW4"/>
<accession>A0A553PLW4</accession>
<dbReference type="Pfam" id="PF00318">
    <property type="entry name" value="Ribosomal_S2"/>
    <property type="match status" value="2"/>
</dbReference>
<evidence type="ECO:0000313" key="5">
    <source>
        <dbReference type="EMBL" id="TRY78672.1"/>
    </source>
</evidence>
<dbReference type="Gene3D" id="3.40.50.10490">
    <property type="entry name" value="Glucose-6-phosphate isomerase like protein, domain 1"/>
    <property type="match status" value="1"/>
</dbReference>
<dbReference type="InterPro" id="IPR023591">
    <property type="entry name" value="Ribosomal_uS2_flav_dom_sf"/>
</dbReference>
<comment type="similarity">
    <text evidence="1">Belongs to the universal ribosomal protein uS2 family.</text>
</comment>
<dbReference type="SUPFAM" id="SSF52313">
    <property type="entry name" value="Ribosomal protein S2"/>
    <property type="match status" value="1"/>
</dbReference>
<dbReference type="PROSITE" id="PS00962">
    <property type="entry name" value="RIBOSOMAL_S2_1"/>
    <property type="match status" value="1"/>
</dbReference>
<keyword evidence="6" id="KW-1185">Reference proteome</keyword>
<reference evidence="5 6" key="1">
    <citation type="journal article" date="2018" name="Nat. Ecol. Evol.">
        <title>Genomic signatures of mitonuclear coevolution across populations of Tigriopus californicus.</title>
        <authorList>
            <person name="Barreto F.S."/>
            <person name="Watson E.T."/>
            <person name="Lima T.G."/>
            <person name="Willett C.S."/>
            <person name="Edmands S."/>
            <person name="Li W."/>
            <person name="Burton R.S."/>
        </authorList>
    </citation>
    <scope>NUCLEOTIDE SEQUENCE [LARGE SCALE GENOMIC DNA]</scope>
    <source>
        <strain evidence="5 6">San Diego</strain>
    </source>
</reference>